<dbReference type="OrthoDB" id="9786288at2"/>
<dbReference type="Gene3D" id="3.40.47.10">
    <property type="match status" value="2"/>
</dbReference>
<dbReference type="Pfam" id="PF00195">
    <property type="entry name" value="Chal_sti_synt_N"/>
    <property type="match status" value="1"/>
</dbReference>
<feature type="domain" description="Chalcone/stilbene synthase N-terminal" evidence="5">
    <location>
        <begin position="78"/>
        <end position="210"/>
    </location>
</feature>
<dbReference type="GO" id="GO:0016747">
    <property type="term" value="F:acyltransferase activity, transferring groups other than amino-acyl groups"/>
    <property type="evidence" value="ECO:0007669"/>
    <property type="project" value="InterPro"/>
</dbReference>
<reference evidence="7 8" key="1">
    <citation type="journal article" date="2012" name="J. Bacteriol.">
        <title>Draft Genome Sequence of Oceaniovalibus guishaninsula JLT2003T.</title>
        <authorList>
            <person name="Tang K."/>
            <person name="Liu K."/>
            <person name="Jiao N."/>
        </authorList>
    </citation>
    <scope>NUCLEOTIDE SEQUENCE [LARGE SCALE GENOMIC DNA]</scope>
    <source>
        <strain evidence="7 8">JLT2003</strain>
    </source>
</reference>
<organism evidence="7 8">
    <name type="scientific">Oceaniovalibus guishaninsula JLT2003</name>
    <dbReference type="NCBI Taxonomy" id="1231392"/>
    <lineage>
        <taxon>Bacteria</taxon>
        <taxon>Pseudomonadati</taxon>
        <taxon>Pseudomonadota</taxon>
        <taxon>Alphaproteobacteria</taxon>
        <taxon>Rhodobacterales</taxon>
        <taxon>Roseobacteraceae</taxon>
        <taxon>Oceaniovalibus</taxon>
    </lineage>
</organism>
<dbReference type="InterPro" id="IPR011141">
    <property type="entry name" value="Polyketide_synthase_type-III"/>
</dbReference>
<keyword evidence="3" id="KW-0012">Acyltransferase</keyword>
<keyword evidence="8" id="KW-1185">Reference proteome</keyword>
<dbReference type="STRING" id="1231392.OCGS_1231"/>
<evidence type="ECO:0000256" key="3">
    <source>
        <dbReference type="ARBA" id="ARBA00023315"/>
    </source>
</evidence>
<name>K2HA23_9RHOB</name>
<dbReference type="eggNOG" id="COG3424">
    <property type="taxonomic scope" value="Bacteria"/>
</dbReference>
<evidence type="ECO:0000256" key="4">
    <source>
        <dbReference type="PIRSR" id="PIRSR000451-1"/>
    </source>
</evidence>
<feature type="domain" description="Chalcone/stilbene synthase C-terminal" evidence="6">
    <location>
        <begin position="223"/>
        <end position="332"/>
    </location>
</feature>
<dbReference type="SUPFAM" id="SSF53901">
    <property type="entry name" value="Thiolase-like"/>
    <property type="match status" value="1"/>
</dbReference>
<dbReference type="InterPro" id="IPR001099">
    <property type="entry name" value="Chalcone/stilbene_synt_N"/>
</dbReference>
<dbReference type="Proteomes" id="UP000006765">
    <property type="component" value="Unassembled WGS sequence"/>
</dbReference>
<dbReference type="PANTHER" id="PTHR11877:SF99">
    <property type="entry name" value="1,3,6,8-TETRAHYDROXYNAPHTHALENE SYNTHASE"/>
    <property type="match status" value="1"/>
</dbReference>
<proteinExistence type="inferred from homology"/>
<evidence type="ECO:0000256" key="1">
    <source>
        <dbReference type="ARBA" id="ARBA00005531"/>
    </source>
</evidence>
<accession>K2HA23</accession>
<protein>
    <submittedName>
        <fullName evidence="7">Naringenin-chalcone synthase</fullName>
    </submittedName>
</protein>
<dbReference type="PATRIC" id="fig|1231392.3.peg.1236"/>
<dbReference type="EMBL" id="AMGO01000021">
    <property type="protein sequence ID" value="EKE44393.1"/>
    <property type="molecule type" value="Genomic_DNA"/>
</dbReference>
<dbReference type="CDD" id="cd00831">
    <property type="entry name" value="CHS_like"/>
    <property type="match status" value="1"/>
</dbReference>
<dbReference type="AlphaFoldDB" id="K2HA23"/>
<comment type="similarity">
    <text evidence="1">Belongs to the thiolase-like superfamily. Chalcone/stilbene synthases family.</text>
</comment>
<dbReference type="PIRSF" id="PIRSF000451">
    <property type="entry name" value="PKS_III"/>
    <property type="match status" value="1"/>
</dbReference>
<evidence type="ECO:0000313" key="7">
    <source>
        <dbReference type="EMBL" id="EKE44393.1"/>
    </source>
</evidence>
<dbReference type="InterPro" id="IPR012328">
    <property type="entry name" value="Chalcone/stilbene_synt_C"/>
</dbReference>
<dbReference type="PANTHER" id="PTHR11877">
    <property type="entry name" value="HYDROXYMETHYLGLUTARYL-COA SYNTHASE"/>
    <property type="match status" value="1"/>
</dbReference>
<dbReference type="Pfam" id="PF02797">
    <property type="entry name" value="Chal_sti_synt_C"/>
    <property type="match status" value="1"/>
</dbReference>
<comment type="caution">
    <text evidence="7">The sequence shown here is derived from an EMBL/GenBank/DDBJ whole genome shotgun (WGS) entry which is preliminary data.</text>
</comment>
<evidence type="ECO:0000313" key="8">
    <source>
        <dbReference type="Proteomes" id="UP000006765"/>
    </source>
</evidence>
<evidence type="ECO:0000256" key="2">
    <source>
        <dbReference type="ARBA" id="ARBA00022679"/>
    </source>
</evidence>
<dbReference type="GO" id="GO:0030639">
    <property type="term" value="P:polyketide biosynthetic process"/>
    <property type="evidence" value="ECO:0007669"/>
    <property type="project" value="TreeGrafter"/>
</dbReference>
<feature type="active site" description="Acyl-thioester intermediate" evidence="4">
    <location>
        <position position="149"/>
    </location>
</feature>
<evidence type="ECO:0000259" key="5">
    <source>
        <dbReference type="Pfam" id="PF00195"/>
    </source>
</evidence>
<dbReference type="InterPro" id="IPR016039">
    <property type="entry name" value="Thiolase-like"/>
</dbReference>
<dbReference type="RefSeq" id="WP_007426383.1">
    <property type="nucleotide sequence ID" value="NZ_AMGO01000021.1"/>
</dbReference>
<gene>
    <name evidence="7" type="ORF">OCGS_1231</name>
</gene>
<keyword evidence="2" id="KW-0808">Transferase</keyword>
<evidence type="ECO:0000259" key="6">
    <source>
        <dbReference type="Pfam" id="PF02797"/>
    </source>
</evidence>
<sequence>MDRNNPAAGPAVRLRGLGTALPPHALPQDAVLAKARELLAPRFPQFDKLAPSFTNAGVDCRYSVAPMDWFEQPRDWPQRNAMYLDGATRLFIDAARAALDDAGLAAGDVDICVTVSSTGIATPTLEARAAAELGFRPDLRRVPLFGLGCAGGVTGLACARAVAAAHPGTTVLMVAVETCTLSFRLDRLRKADIIATVLFGDGAAAAVLDSGDSGPVLGQGREHMWPDTLDIMGWQMDTDGLGVIFDRSIPAFAEAEFRGAAQDALAQAGLGLDAVDRFVCHPGGAKVVEALETALSLPDGTLDHERAVLRAAGNMSAPTALFVLKRALDAGVSGRLMLTALGPGFTASFLPVDA</sequence>